<gene>
    <name evidence="2" type="ORF">rsib_orf709</name>
</gene>
<comment type="caution">
    <text evidence="2">The sequence shown here is derived from an EMBL/GenBank/DDBJ whole genome shotgun (WGS) entry which is preliminary data.</text>
</comment>
<dbReference type="InterPro" id="IPR013785">
    <property type="entry name" value="Aldolase_TIM"/>
</dbReference>
<dbReference type="InterPro" id="IPR035587">
    <property type="entry name" value="DUS-like_FMN-bd"/>
</dbReference>
<dbReference type="EMBL" id="AABW01000001">
    <property type="protein sequence ID" value="EAA25919.1"/>
    <property type="molecule type" value="Genomic_DNA"/>
</dbReference>
<dbReference type="SUPFAM" id="SSF51395">
    <property type="entry name" value="FMN-linked oxidoreductases"/>
    <property type="match status" value="1"/>
</dbReference>
<feature type="domain" description="DUS-like FMN-binding" evidence="1">
    <location>
        <begin position="1"/>
        <end position="51"/>
    </location>
</feature>
<dbReference type="HOGENOM" id="CLU_2603794_0_0_5"/>
<name>Q7PAB8_RICS2</name>
<sequence>MRDEQLAAKIFEATVEAVKLPVTVKMRMGWDDNTKNAPTLAKIAESSGVQMRLPFMVELDASFIPVMSIGILYDQLKNR</sequence>
<keyword evidence="3" id="KW-1185">Reference proteome</keyword>
<evidence type="ECO:0000313" key="2">
    <source>
        <dbReference type="EMBL" id="EAA25919.1"/>
    </source>
</evidence>
<reference evidence="2" key="1">
    <citation type="submission" date="2003-02" db="EMBL/GenBank/DDBJ databases">
        <authorList>
            <person name="Malek J.A."/>
            <person name="Eremeeva M.E."/>
            <person name="Dasch G.A."/>
        </authorList>
    </citation>
    <scope>NUCLEOTIDE SEQUENCE [LARGE SCALE GENOMIC DNA]</scope>
    <source>
        <strain evidence="2">246</strain>
    </source>
</reference>
<dbReference type="Gene3D" id="3.20.20.70">
    <property type="entry name" value="Aldolase class I"/>
    <property type="match status" value="1"/>
</dbReference>
<dbReference type="Proteomes" id="UP000004455">
    <property type="component" value="Unassembled WGS sequence"/>
</dbReference>
<proteinExistence type="predicted"/>
<dbReference type="Pfam" id="PF01207">
    <property type="entry name" value="Dus"/>
    <property type="match status" value="1"/>
</dbReference>
<dbReference type="eggNOG" id="COG0042">
    <property type="taxonomic scope" value="Bacteria"/>
</dbReference>
<accession>Q7PAB8</accession>
<evidence type="ECO:0000259" key="1">
    <source>
        <dbReference type="Pfam" id="PF01207"/>
    </source>
</evidence>
<dbReference type="AlphaFoldDB" id="Q7PAB8"/>
<evidence type="ECO:0000313" key="3">
    <source>
        <dbReference type="Proteomes" id="UP000004455"/>
    </source>
</evidence>
<organism evidence="2 3">
    <name type="scientific">Rickettsia sibirica (strain ATCC VR-151 / 246)</name>
    <dbReference type="NCBI Taxonomy" id="272951"/>
    <lineage>
        <taxon>Bacteria</taxon>
        <taxon>Pseudomonadati</taxon>
        <taxon>Pseudomonadota</taxon>
        <taxon>Alphaproteobacteria</taxon>
        <taxon>Rickettsiales</taxon>
        <taxon>Rickettsiaceae</taxon>
        <taxon>Rickettsieae</taxon>
        <taxon>Rickettsia</taxon>
        <taxon>spotted fever group</taxon>
        <taxon>Rickettsia sibirica subgroup</taxon>
    </lineage>
</organism>
<protein>
    <submittedName>
        <fullName evidence="2">NifR3-like protein</fullName>
    </submittedName>
</protein>